<evidence type="ECO:0000313" key="2">
    <source>
        <dbReference type="EMBL" id="MBR0652289.1"/>
    </source>
</evidence>
<sequence length="125" mass="13211">MPTDRFSISDAEAALREAMLASDVARLEALIADDLVFVDQVGAVHGKAADLALHAAGGLVLERIDLSEQRILPLADGGACVSVRADIAGRYAGEPFAGAYRYMRVWVRQGAAWRVQAAQCTAIAG</sequence>
<dbReference type="EMBL" id="JAAEDI010000027">
    <property type="protein sequence ID" value="MBR0652289.1"/>
    <property type="molecule type" value="Genomic_DNA"/>
</dbReference>
<name>A0ABS5EMM8_9PROT</name>
<comment type="caution">
    <text evidence="2">The sequence shown here is derived from an EMBL/GenBank/DDBJ whole genome shotgun (WGS) entry which is preliminary data.</text>
</comment>
<dbReference type="Gene3D" id="3.10.450.50">
    <property type="match status" value="1"/>
</dbReference>
<accession>A0ABS5EMM8</accession>
<keyword evidence="3" id="KW-1185">Reference proteome</keyword>
<dbReference type="InterPro" id="IPR032710">
    <property type="entry name" value="NTF2-like_dom_sf"/>
</dbReference>
<evidence type="ECO:0000259" key="1">
    <source>
        <dbReference type="Pfam" id="PF14534"/>
    </source>
</evidence>
<organism evidence="2 3">
    <name type="scientific">Neoroseomonas terrae</name>
    <dbReference type="NCBI Taxonomy" id="424799"/>
    <lineage>
        <taxon>Bacteria</taxon>
        <taxon>Pseudomonadati</taxon>
        <taxon>Pseudomonadota</taxon>
        <taxon>Alphaproteobacteria</taxon>
        <taxon>Acetobacterales</taxon>
        <taxon>Acetobacteraceae</taxon>
        <taxon>Neoroseomonas</taxon>
    </lineage>
</organism>
<dbReference type="InterPro" id="IPR027843">
    <property type="entry name" value="DUF4440"/>
</dbReference>
<reference evidence="3" key="1">
    <citation type="journal article" date="2021" name="Syst. Appl. Microbiol.">
        <title>Roseomonas hellenica sp. nov., isolated from roots of wild-growing Alkanna tinctoria.</title>
        <authorList>
            <person name="Rat A."/>
            <person name="Naranjo H.D."/>
            <person name="Lebbe L."/>
            <person name="Cnockaert M."/>
            <person name="Krigas N."/>
            <person name="Grigoriadou K."/>
            <person name="Maloupa E."/>
            <person name="Willems A."/>
        </authorList>
    </citation>
    <scope>NUCLEOTIDE SEQUENCE [LARGE SCALE GENOMIC DNA]</scope>
    <source>
        <strain evidence="3">LMG 31159</strain>
    </source>
</reference>
<evidence type="ECO:0000313" key="3">
    <source>
        <dbReference type="Proteomes" id="UP000698752"/>
    </source>
</evidence>
<dbReference type="SUPFAM" id="SSF54427">
    <property type="entry name" value="NTF2-like"/>
    <property type="match status" value="1"/>
</dbReference>
<dbReference type="Proteomes" id="UP000698752">
    <property type="component" value="Unassembled WGS sequence"/>
</dbReference>
<protein>
    <submittedName>
        <fullName evidence="2">Nuclear transport factor 2 family protein</fullName>
    </submittedName>
</protein>
<gene>
    <name evidence="2" type="ORF">GXW78_21715</name>
</gene>
<feature type="domain" description="DUF4440" evidence="1">
    <location>
        <begin position="8"/>
        <end position="115"/>
    </location>
</feature>
<proteinExistence type="predicted"/>
<dbReference type="Pfam" id="PF14534">
    <property type="entry name" value="DUF4440"/>
    <property type="match status" value="1"/>
</dbReference>